<gene>
    <name evidence="2" type="ORF">ILYODFUR_034554</name>
</gene>
<feature type="region of interest" description="Disordered" evidence="1">
    <location>
        <begin position="1"/>
        <end position="144"/>
    </location>
</feature>
<feature type="compositionally biased region" description="Polar residues" evidence="1">
    <location>
        <begin position="75"/>
        <end position="98"/>
    </location>
</feature>
<accession>A0ABV0T427</accession>
<organism evidence="2 3">
    <name type="scientific">Ilyodon furcidens</name>
    <name type="common">goldbreast splitfin</name>
    <dbReference type="NCBI Taxonomy" id="33524"/>
    <lineage>
        <taxon>Eukaryota</taxon>
        <taxon>Metazoa</taxon>
        <taxon>Chordata</taxon>
        <taxon>Craniata</taxon>
        <taxon>Vertebrata</taxon>
        <taxon>Euteleostomi</taxon>
        <taxon>Actinopterygii</taxon>
        <taxon>Neopterygii</taxon>
        <taxon>Teleostei</taxon>
        <taxon>Neoteleostei</taxon>
        <taxon>Acanthomorphata</taxon>
        <taxon>Ovalentaria</taxon>
        <taxon>Atherinomorphae</taxon>
        <taxon>Cyprinodontiformes</taxon>
        <taxon>Goodeidae</taxon>
        <taxon>Ilyodon</taxon>
    </lineage>
</organism>
<reference evidence="2 3" key="1">
    <citation type="submission" date="2021-06" db="EMBL/GenBank/DDBJ databases">
        <authorList>
            <person name="Palmer J.M."/>
        </authorList>
    </citation>
    <scope>NUCLEOTIDE SEQUENCE [LARGE SCALE GENOMIC DNA]</scope>
    <source>
        <strain evidence="3">if_2019</strain>
        <tissue evidence="2">Muscle</tissue>
    </source>
</reference>
<dbReference type="EMBL" id="JAHRIQ010017846">
    <property type="protein sequence ID" value="MEQ2227126.1"/>
    <property type="molecule type" value="Genomic_DNA"/>
</dbReference>
<evidence type="ECO:0000313" key="3">
    <source>
        <dbReference type="Proteomes" id="UP001482620"/>
    </source>
</evidence>
<keyword evidence="3" id="KW-1185">Reference proteome</keyword>
<evidence type="ECO:0000313" key="2">
    <source>
        <dbReference type="EMBL" id="MEQ2227126.1"/>
    </source>
</evidence>
<evidence type="ECO:0000256" key="1">
    <source>
        <dbReference type="SAM" id="MobiDB-lite"/>
    </source>
</evidence>
<sequence>MSRTWLLARGSPGTVEPTQARLWTYKAQEPQVNHRRDYRNPPREEQWRVPGEPPSSHNAEAPGSRSDEPTGPCRQPSTPEQIQPWTQRPKTLGHTTPKQRLDRAQGARPQQAATGSEPAHTKAPSPGHQEPQVHQRAETPTTGR</sequence>
<name>A0ABV0T427_9TELE</name>
<comment type="caution">
    <text evidence="2">The sequence shown here is derived from an EMBL/GenBank/DDBJ whole genome shotgun (WGS) entry which is preliminary data.</text>
</comment>
<proteinExistence type="predicted"/>
<dbReference type="Proteomes" id="UP001482620">
    <property type="component" value="Unassembled WGS sequence"/>
</dbReference>
<protein>
    <submittedName>
        <fullName evidence="2">Uncharacterized protein</fullName>
    </submittedName>
</protein>
<feature type="compositionally biased region" description="Basic and acidic residues" evidence="1">
    <location>
        <begin position="32"/>
        <end position="47"/>
    </location>
</feature>